<dbReference type="Gene3D" id="1.20.1600.10">
    <property type="entry name" value="Outer membrane efflux proteins (OEP)"/>
    <property type="match status" value="1"/>
</dbReference>
<gene>
    <name evidence="2" type="ORF">FE263_14230</name>
</gene>
<evidence type="ECO:0000256" key="1">
    <source>
        <dbReference type="SAM" id="MobiDB-lite"/>
    </source>
</evidence>
<proteinExistence type="predicted"/>
<sequence>MAFQTAGLGNRRDVDDALTGYARTQRQRRQALEVVRQSRLTLNAATESYRQGALDFLNVDDPEQALLQAQGQRATADTLTEVDLVAR</sequence>
<protein>
    <recommendedName>
        <fullName evidence="4">TolC family protein</fullName>
    </recommendedName>
</protein>
<feature type="region of interest" description="Disordered" evidence="1">
    <location>
        <begin position="1"/>
        <end position="21"/>
    </location>
</feature>
<keyword evidence="3" id="KW-1185">Reference proteome</keyword>
<dbReference type="AlphaFoldDB" id="A0A5R9J247"/>
<organism evidence="2 3">
    <name type="scientific">Lichenicoccus roseus</name>
    <dbReference type="NCBI Taxonomy" id="2683649"/>
    <lineage>
        <taxon>Bacteria</taxon>
        <taxon>Pseudomonadati</taxon>
        <taxon>Pseudomonadota</taxon>
        <taxon>Alphaproteobacteria</taxon>
        <taxon>Acetobacterales</taxon>
        <taxon>Acetobacteraceae</taxon>
        <taxon>Lichenicoccus</taxon>
    </lineage>
</organism>
<dbReference type="Proteomes" id="UP000305654">
    <property type="component" value="Unassembled WGS sequence"/>
</dbReference>
<comment type="caution">
    <text evidence="2">The sequence shown here is derived from an EMBL/GenBank/DDBJ whole genome shotgun (WGS) entry which is preliminary data.</text>
</comment>
<name>A0A5R9J247_9PROT</name>
<evidence type="ECO:0008006" key="4">
    <source>
        <dbReference type="Google" id="ProtNLM"/>
    </source>
</evidence>
<reference evidence="2 3" key="1">
    <citation type="submission" date="2019-05" db="EMBL/GenBank/DDBJ databases">
        <authorList>
            <person name="Pankratov T."/>
            <person name="Grouzdev D."/>
        </authorList>
    </citation>
    <scope>NUCLEOTIDE SEQUENCE [LARGE SCALE GENOMIC DNA]</scope>
    <source>
        <strain evidence="2 3">KEBCLARHB70R</strain>
    </source>
</reference>
<evidence type="ECO:0000313" key="2">
    <source>
        <dbReference type="EMBL" id="TLU71632.1"/>
    </source>
</evidence>
<evidence type="ECO:0000313" key="3">
    <source>
        <dbReference type="Proteomes" id="UP000305654"/>
    </source>
</evidence>
<dbReference type="RefSeq" id="WP_138326702.1">
    <property type="nucleotide sequence ID" value="NZ_VCDI01000005.1"/>
</dbReference>
<dbReference type="SUPFAM" id="SSF56954">
    <property type="entry name" value="Outer membrane efflux proteins (OEP)"/>
    <property type="match status" value="1"/>
</dbReference>
<accession>A0A5R9J247</accession>
<dbReference type="GO" id="GO:0015562">
    <property type="term" value="F:efflux transmembrane transporter activity"/>
    <property type="evidence" value="ECO:0007669"/>
    <property type="project" value="InterPro"/>
</dbReference>
<dbReference type="EMBL" id="VCDI01000005">
    <property type="protein sequence ID" value="TLU71632.1"/>
    <property type="molecule type" value="Genomic_DNA"/>
</dbReference>